<reference evidence="1" key="1">
    <citation type="journal article" date="2023" name="Mol. Phylogenet. Evol.">
        <title>Genome-scale phylogeny and comparative genomics of the fungal order Sordariales.</title>
        <authorList>
            <person name="Hensen N."/>
            <person name="Bonometti L."/>
            <person name="Westerberg I."/>
            <person name="Brannstrom I.O."/>
            <person name="Guillou S."/>
            <person name="Cros-Aarteil S."/>
            <person name="Calhoun S."/>
            <person name="Haridas S."/>
            <person name="Kuo A."/>
            <person name="Mondo S."/>
            <person name="Pangilinan J."/>
            <person name="Riley R."/>
            <person name="LaButti K."/>
            <person name="Andreopoulos B."/>
            <person name="Lipzen A."/>
            <person name="Chen C."/>
            <person name="Yan M."/>
            <person name="Daum C."/>
            <person name="Ng V."/>
            <person name="Clum A."/>
            <person name="Steindorff A."/>
            <person name="Ohm R.A."/>
            <person name="Martin F."/>
            <person name="Silar P."/>
            <person name="Natvig D.O."/>
            <person name="Lalanne C."/>
            <person name="Gautier V."/>
            <person name="Ament-Velasquez S.L."/>
            <person name="Kruys A."/>
            <person name="Hutchinson M.I."/>
            <person name="Powell A.J."/>
            <person name="Barry K."/>
            <person name="Miller A.N."/>
            <person name="Grigoriev I.V."/>
            <person name="Debuchy R."/>
            <person name="Gladieux P."/>
            <person name="Hiltunen Thoren M."/>
            <person name="Johannesson H."/>
        </authorList>
    </citation>
    <scope>NUCLEOTIDE SEQUENCE</scope>
    <source>
        <strain evidence="1">CBS 958.72</strain>
    </source>
</reference>
<reference evidence="1" key="2">
    <citation type="submission" date="2023-06" db="EMBL/GenBank/DDBJ databases">
        <authorList>
            <consortium name="Lawrence Berkeley National Laboratory"/>
            <person name="Haridas S."/>
            <person name="Hensen N."/>
            <person name="Bonometti L."/>
            <person name="Westerberg I."/>
            <person name="Brannstrom I.O."/>
            <person name="Guillou S."/>
            <person name="Cros-Aarteil S."/>
            <person name="Calhoun S."/>
            <person name="Kuo A."/>
            <person name="Mondo S."/>
            <person name="Pangilinan J."/>
            <person name="Riley R."/>
            <person name="Labutti K."/>
            <person name="Andreopoulos B."/>
            <person name="Lipzen A."/>
            <person name="Chen C."/>
            <person name="Yanf M."/>
            <person name="Daum C."/>
            <person name="Ng V."/>
            <person name="Clum A."/>
            <person name="Steindorff A."/>
            <person name="Ohm R."/>
            <person name="Martin F."/>
            <person name="Silar P."/>
            <person name="Natvig D."/>
            <person name="Lalanne C."/>
            <person name="Gautier V."/>
            <person name="Ament-Velasquez S.L."/>
            <person name="Kruys A."/>
            <person name="Hutchinson M.I."/>
            <person name="Powell A.J."/>
            <person name="Barry K."/>
            <person name="Miller A.N."/>
            <person name="Grigoriev I.V."/>
            <person name="Debuchy R."/>
            <person name="Gladieux P."/>
            <person name="Thoren M.H."/>
            <person name="Johannesson H."/>
        </authorList>
    </citation>
    <scope>NUCLEOTIDE SEQUENCE</scope>
    <source>
        <strain evidence="1">CBS 958.72</strain>
    </source>
</reference>
<sequence length="109" mass="12273">MRESVNLPELARTTFLKAKVEMQLGNDMEAKSVFKAARDLRARIPGAPQNPDVTLAEADLIVWLHFFLDEGILVVGCSFSSSRLFVSSRTNASYLVSHHNFLRGWIIRP</sequence>
<proteinExistence type="predicted"/>
<accession>A0AAE0N1G2</accession>
<dbReference type="Proteomes" id="UP001287356">
    <property type="component" value="Unassembled WGS sequence"/>
</dbReference>
<dbReference type="AlphaFoldDB" id="A0AAE0N1G2"/>
<dbReference type="EMBL" id="JAULSN010000007">
    <property type="protein sequence ID" value="KAK3366705.1"/>
    <property type="molecule type" value="Genomic_DNA"/>
</dbReference>
<protein>
    <submittedName>
        <fullName evidence="1">Uncharacterized protein</fullName>
    </submittedName>
</protein>
<keyword evidence="2" id="KW-1185">Reference proteome</keyword>
<name>A0AAE0N1G2_9PEZI</name>
<comment type="caution">
    <text evidence="1">The sequence shown here is derived from an EMBL/GenBank/DDBJ whole genome shotgun (WGS) entry which is preliminary data.</text>
</comment>
<evidence type="ECO:0000313" key="2">
    <source>
        <dbReference type="Proteomes" id="UP001287356"/>
    </source>
</evidence>
<evidence type="ECO:0000313" key="1">
    <source>
        <dbReference type="EMBL" id="KAK3366705.1"/>
    </source>
</evidence>
<organism evidence="1 2">
    <name type="scientific">Lasiosphaeria ovina</name>
    <dbReference type="NCBI Taxonomy" id="92902"/>
    <lineage>
        <taxon>Eukaryota</taxon>
        <taxon>Fungi</taxon>
        <taxon>Dikarya</taxon>
        <taxon>Ascomycota</taxon>
        <taxon>Pezizomycotina</taxon>
        <taxon>Sordariomycetes</taxon>
        <taxon>Sordariomycetidae</taxon>
        <taxon>Sordariales</taxon>
        <taxon>Lasiosphaeriaceae</taxon>
        <taxon>Lasiosphaeria</taxon>
    </lineage>
</organism>
<gene>
    <name evidence="1" type="ORF">B0T24DRAFT_367115</name>
</gene>